<evidence type="ECO:0000256" key="2">
    <source>
        <dbReference type="ARBA" id="ARBA00022714"/>
    </source>
</evidence>
<accession>A0A932GR74</accession>
<dbReference type="InterPro" id="IPR014434">
    <property type="entry name" value="Monothiol_GRX"/>
</dbReference>
<dbReference type="AlphaFoldDB" id="A0A932GR74"/>
<dbReference type="GO" id="GO:0015036">
    <property type="term" value="F:disulfide oxidoreductase activity"/>
    <property type="evidence" value="ECO:0007669"/>
    <property type="project" value="InterPro"/>
</dbReference>
<dbReference type="NCBIfam" id="TIGR00365">
    <property type="entry name" value="Grx4 family monothiol glutaredoxin"/>
    <property type="match status" value="1"/>
</dbReference>
<dbReference type="PIRSF" id="PIRSF005894">
    <property type="entry name" value="Monothiol_GRX"/>
    <property type="match status" value="1"/>
</dbReference>
<evidence type="ECO:0000256" key="8">
    <source>
        <dbReference type="PIRSR" id="PIRSR005894-2"/>
    </source>
</evidence>
<dbReference type="EMBL" id="JACPSX010000214">
    <property type="protein sequence ID" value="MBI3015588.1"/>
    <property type="molecule type" value="Genomic_DNA"/>
</dbReference>
<dbReference type="InterPro" id="IPR002109">
    <property type="entry name" value="Glutaredoxin"/>
</dbReference>
<dbReference type="Proteomes" id="UP000741360">
    <property type="component" value="Unassembled WGS sequence"/>
</dbReference>
<evidence type="ECO:0000256" key="3">
    <source>
        <dbReference type="ARBA" id="ARBA00022723"/>
    </source>
</evidence>
<name>A0A932GR74_UNCTE</name>
<dbReference type="Pfam" id="PF00462">
    <property type="entry name" value="Glutaredoxin"/>
    <property type="match status" value="1"/>
</dbReference>
<sequence>MASDVMERIKSDVEGNKIILYIKGTKEMPMCGFSAATVGLFQSLEVPFKTVDVLADSEIREAIKEYTNWPTIPQVFINGEFIGGCDIVHEMHERGELEPLVKAAVGGK</sequence>
<gene>
    <name evidence="10" type="primary">grxD</name>
    <name evidence="10" type="ORF">HYY65_11150</name>
</gene>
<feature type="binding site" evidence="8">
    <location>
        <position position="31"/>
    </location>
    <ligand>
        <name>[2Fe-2S] cluster</name>
        <dbReference type="ChEBI" id="CHEBI:190135"/>
        <note>ligand shared between dimeric partners</note>
    </ligand>
</feature>
<evidence type="ECO:0000313" key="10">
    <source>
        <dbReference type="EMBL" id="MBI3015588.1"/>
    </source>
</evidence>
<keyword evidence="4 8" id="KW-0408">Iron</keyword>
<dbReference type="Gene3D" id="3.40.30.10">
    <property type="entry name" value="Glutaredoxin"/>
    <property type="match status" value="1"/>
</dbReference>
<organism evidence="10 11">
    <name type="scientific">Tectimicrobiota bacterium</name>
    <dbReference type="NCBI Taxonomy" id="2528274"/>
    <lineage>
        <taxon>Bacteria</taxon>
        <taxon>Pseudomonadati</taxon>
        <taxon>Nitrospinota/Tectimicrobiota group</taxon>
        <taxon>Candidatus Tectimicrobiota</taxon>
    </lineage>
</organism>
<proteinExistence type="inferred from homology"/>
<evidence type="ECO:0000313" key="11">
    <source>
        <dbReference type="Proteomes" id="UP000741360"/>
    </source>
</evidence>
<dbReference type="PROSITE" id="PS51354">
    <property type="entry name" value="GLUTAREDOXIN_2"/>
    <property type="match status" value="1"/>
</dbReference>
<reference evidence="10" key="1">
    <citation type="submission" date="2020-07" db="EMBL/GenBank/DDBJ databases">
        <title>Huge and variable diversity of episymbiotic CPR bacteria and DPANN archaea in groundwater ecosystems.</title>
        <authorList>
            <person name="He C.Y."/>
            <person name="Keren R."/>
            <person name="Whittaker M."/>
            <person name="Farag I.F."/>
            <person name="Doudna J."/>
            <person name="Cate J.H.D."/>
            <person name="Banfield J.F."/>
        </authorList>
    </citation>
    <scope>NUCLEOTIDE SEQUENCE</scope>
    <source>
        <strain evidence="10">NC_groundwater_717_Ag_S-0.2um_59_8</strain>
    </source>
</reference>
<comment type="similarity">
    <text evidence="1 7">Belongs to the glutaredoxin family. Monothiol subfamily.</text>
</comment>
<dbReference type="SUPFAM" id="SSF52833">
    <property type="entry name" value="Thioredoxin-like"/>
    <property type="match status" value="1"/>
</dbReference>
<dbReference type="InterPro" id="IPR033658">
    <property type="entry name" value="GRX_PICOT-like"/>
</dbReference>
<evidence type="ECO:0000256" key="7">
    <source>
        <dbReference type="PIRNR" id="PIRNR005894"/>
    </source>
</evidence>
<evidence type="ECO:0000256" key="1">
    <source>
        <dbReference type="ARBA" id="ARBA00009630"/>
    </source>
</evidence>
<evidence type="ECO:0000256" key="5">
    <source>
        <dbReference type="ARBA" id="ARBA00023014"/>
    </source>
</evidence>
<dbReference type="CDD" id="cd03028">
    <property type="entry name" value="GRX_PICOT_like"/>
    <property type="match status" value="1"/>
</dbReference>
<comment type="caution">
    <text evidence="10">The sequence shown here is derived from an EMBL/GenBank/DDBJ whole genome shotgun (WGS) entry which is preliminary data.</text>
</comment>
<evidence type="ECO:0000256" key="4">
    <source>
        <dbReference type="ARBA" id="ARBA00023004"/>
    </source>
</evidence>
<dbReference type="PANTHER" id="PTHR10293">
    <property type="entry name" value="GLUTAREDOXIN FAMILY MEMBER"/>
    <property type="match status" value="1"/>
</dbReference>
<protein>
    <recommendedName>
        <fullName evidence="7">Glutaredoxin</fullName>
    </recommendedName>
</protein>
<keyword evidence="6" id="KW-0676">Redox-active center</keyword>
<feature type="domain" description="Glutaredoxin" evidence="9">
    <location>
        <begin position="18"/>
        <end position="82"/>
    </location>
</feature>
<evidence type="ECO:0000256" key="6">
    <source>
        <dbReference type="ARBA" id="ARBA00023284"/>
    </source>
</evidence>
<keyword evidence="2 8" id="KW-0001">2Fe-2S</keyword>
<keyword evidence="3 8" id="KW-0479">Metal-binding</keyword>
<dbReference type="GO" id="GO:0046872">
    <property type="term" value="F:metal ion binding"/>
    <property type="evidence" value="ECO:0007669"/>
    <property type="project" value="UniProtKB-KW"/>
</dbReference>
<dbReference type="PANTHER" id="PTHR10293:SF16">
    <property type="entry name" value="GLUTAREDOXIN-RELATED PROTEIN 5, MITOCHONDRIAL"/>
    <property type="match status" value="1"/>
</dbReference>
<dbReference type="InterPro" id="IPR004480">
    <property type="entry name" value="Monothiol_GRX-rel"/>
</dbReference>
<dbReference type="GO" id="GO:0051537">
    <property type="term" value="F:2 iron, 2 sulfur cluster binding"/>
    <property type="evidence" value="ECO:0007669"/>
    <property type="project" value="UniProtKB-KW"/>
</dbReference>
<evidence type="ECO:0000259" key="9">
    <source>
        <dbReference type="Pfam" id="PF00462"/>
    </source>
</evidence>
<keyword evidence="5 8" id="KW-0411">Iron-sulfur</keyword>
<dbReference type="InterPro" id="IPR036249">
    <property type="entry name" value="Thioredoxin-like_sf"/>
</dbReference>
<dbReference type="FunFam" id="3.40.30.10:FF:000005">
    <property type="entry name" value="Glutaredoxin 5"/>
    <property type="match status" value="1"/>
</dbReference>